<comment type="caution">
    <text evidence="1">The sequence shown here is derived from an EMBL/GenBank/DDBJ whole genome shotgun (WGS) entry which is preliminary data.</text>
</comment>
<dbReference type="InterPro" id="IPR019277">
    <property type="entry name" value="DUF2304"/>
</dbReference>
<proteinExistence type="predicted"/>
<accession>X1TYU7</accession>
<evidence type="ECO:0000313" key="1">
    <source>
        <dbReference type="EMBL" id="GAJ10463.1"/>
    </source>
</evidence>
<dbReference type="EMBL" id="BARW01028212">
    <property type="protein sequence ID" value="GAJ10463.1"/>
    <property type="molecule type" value="Genomic_DNA"/>
</dbReference>
<protein>
    <submittedName>
        <fullName evidence="1">Uncharacterized protein</fullName>
    </submittedName>
</protein>
<sequence length="41" mass="4883">MLLIFYLIFRIYIKLEELDDKITKLARSIAIKEIANNINKT</sequence>
<dbReference type="Pfam" id="PF10066">
    <property type="entry name" value="DUF2304"/>
    <property type="match status" value="1"/>
</dbReference>
<dbReference type="AlphaFoldDB" id="X1TYU7"/>
<organism evidence="1">
    <name type="scientific">marine sediment metagenome</name>
    <dbReference type="NCBI Taxonomy" id="412755"/>
    <lineage>
        <taxon>unclassified sequences</taxon>
        <taxon>metagenomes</taxon>
        <taxon>ecological metagenomes</taxon>
    </lineage>
</organism>
<name>X1TYU7_9ZZZZ</name>
<gene>
    <name evidence="1" type="ORF">S12H4_45603</name>
</gene>
<reference evidence="1" key="1">
    <citation type="journal article" date="2014" name="Front. Microbiol.">
        <title>High frequency of phylogenetically diverse reductive dehalogenase-homologous genes in deep subseafloor sedimentary metagenomes.</title>
        <authorList>
            <person name="Kawai M."/>
            <person name="Futagami T."/>
            <person name="Toyoda A."/>
            <person name="Takaki Y."/>
            <person name="Nishi S."/>
            <person name="Hori S."/>
            <person name="Arai W."/>
            <person name="Tsubouchi T."/>
            <person name="Morono Y."/>
            <person name="Uchiyama I."/>
            <person name="Ito T."/>
            <person name="Fujiyama A."/>
            <person name="Inagaki F."/>
            <person name="Takami H."/>
        </authorList>
    </citation>
    <scope>NUCLEOTIDE SEQUENCE</scope>
    <source>
        <strain evidence="1">Expedition CK06-06</strain>
    </source>
</reference>